<proteinExistence type="predicted"/>
<reference evidence="1 2" key="1">
    <citation type="submission" date="2021-06" db="EMBL/GenBank/DDBJ databases">
        <authorList>
            <person name="Criscuolo A."/>
        </authorList>
    </citation>
    <scope>NUCLEOTIDE SEQUENCE [LARGE SCALE GENOMIC DNA]</scope>
    <source>
        <strain evidence="2">CIP 111802</strain>
    </source>
</reference>
<dbReference type="Proteomes" id="UP000730618">
    <property type="component" value="Unassembled WGS sequence"/>
</dbReference>
<protein>
    <submittedName>
        <fullName evidence="1">Uncharacterized protein</fullName>
    </submittedName>
</protein>
<organism evidence="1 2">
    <name type="scientific">Paenibacillus allorhizosphaerae</name>
    <dbReference type="NCBI Taxonomy" id="2849866"/>
    <lineage>
        <taxon>Bacteria</taxon>
        <taxon>Bacillati</taxon>
        <taxon>Bacillota</taxon>
        <taxon>Bacilli</taxon>
        <taxon>Bacillales</taxon>
        <taxon>Paenibacillaceae</taxon>
        <taxon>Paenibacillus</taxon>
    </lineage>
</organism>
<sequence length="694" mass="78125">MTLIGSEQLYDRPSDDAGTGLYLSPQTIAPLGFSADTGFFLVSTWVGDKWIRPREGVLDNVEPVETELVPDAPVYLFDAPLIGLNSGKTLSGPLHVIGKWRSWYHIRTHTGDKWINPAYALPERLRPPEEPITLDTKATLYKYPFGLSGEVGVIDPQTILPVERGDEWHHLQGDFGDGWVYIHQDDKDRQPNGSEHVSISQSKAIELARQRLGFTEEYALEGVHLLRTDVSSKRWSVIFYKKQDGTVVGSGDITLSAGDGTVDWFTKRDTVIVPGLSELANDPAALKQRMERLIADHSPASDAEWMLDQTPANPLQNRWNRLDGSSASFRYIRTVNGLPFPDNYFQVTVHPNRDEISYDLLWSDNKRFNGIEQEQRMTQEEAELAFADAFLAKTIYRTPPVSRDQMSPVHAIVPRLYDTLDAMDGHWIDSSGTMEVRGPVTWKPLAEMPGENLNLSLEQAVEAARAKLGLPADVAVENAREGSRSWLFQVKVPPQAEDRAASYFVEVSTVSGDIVQCTTDNSGSFSWITVPSISEAQAEMSAEETLRHLLPSYTHQLYRVRSELRLTDGITVSNPEYLFTYQRRIDGIWGDRQQVTVSISPVTGKWMRLDNQLMPAAYPQSRPSLISKEEVRKLMLGRYRVEAYYASDSVLLTNPSASIRYRLVPTTESAYKSVLDAHTGEWLDFYTLEPEQSH</sequence>
<gene>
    <name evidence="1" type="ORF">PAECIP111802_02884</name>
</gene>
<keyword evidence="2" id="KW-1185">Reference proteome</keyword>
<comment type="caution">
    <text evidence="1">The sequence shown here is derived from an EMBL/GenBank/DDBJ whole genome shotgun (WGS) entry which is preliminary data.</text>
</comment>
<evidence type="ECO:0000313" key="1">
    <source>
        <dbReference type="EMBL" id="CAG7642642.1"/>
    </source>
</evidence>
<accession>A0ABN7TK58</accession>
<dbReference type="EMBL" id="CAJVCE010000007">
    <property type="protein sequence ID" value="CAG7642642.1"/>
    <property type="molecule type" value="Genomic_DNA"/>
</dbReference>
<evidence type="ECO:0000313" key="2">
    <source>
        <dbReference type="Proteomes" id="UP000730618"/>
    </source>
</evidence>
<name>A0ABN7TK58_9BACL</name>